<dbReference type="EMBL" id="PUHY01000004">
    <property type="protein sequence ID" value="PQO39529.1"/>
    <property type="molecule type" value="Genomic_DNA"/>
</dbReference>
<evidence type="ECO:0000313" key="2">
    <source>
        <dbReference type="EMBL" id="PQO39529.1"/>
    </source>
</evidence>
<dbReference type="AlphaFoldDB" id="A0A2S8G4Z9"/>
<comment type="caution">
    <text evidence="2">The sequence shown here is derived from an EMBL/GenBank/DDBJ whole genome shotgun (WGS) entry which is preliminary data.</text>
</comment>
<sequence length="85" mass="9259">MGGLTQTHHLPTGKPSHPHSDDSLCAETSEFENDEVEAEIVYLATLPDLVTPVMQVVSERVYCQPVADSVFQTQKSLLLRGPPVA</sequence>
<dbReference type="Proteomes" id="UP000238322">
    <property type="component" value="Unassembled WGS sequence"/>
</dbReference>
<evidence type="ECO:0000313" key="3">
    <source>
        <dbReference type="Proteomes" id="UP000238322"/>
    </source>
</evidence>
<proteinExistence type="predicted"/>
<evidence type="ECO:0000256" key="1">
    <source>
        <dbReference type="SAM" id="MobiDB-lite"/>
    </source>
</evidence>
<accession>A0A2S8G4Z9</accession>
<name>A0A2S8G4Z9_9BACT</name>
<organism evidence="2 3">
    <name type="scientific">Blastopirellula marina</name>
    <dbReference type="NCBI Taxonomy" id="124"/>
    <lineage>
        <taxon>Bacteria</taxon>
        <taxon>Pseudomonadati</taxon>
        <taxon>Planctomycetota</taxon>
        <taxon>Planctomycetia</taxon>
        <taxon>Pirellulales</taxon>
        <taxon>Pirellulaceae</taxon>
        <taxon>Blastopirellula</taxon>
    </lineage>
</organism>
<feature type="region of interest" description="Disordered" evidence="1">
    <location>
        <begin position="1"/>
        <end position="30"/>
    </location>
</feature>
<protein>
    <submittedName>
        <fullName evidence="2">Uncharacterized protein</fullName>
    </submittedName>
</protein>
<reference evidence="2 3" key="1">
    <citation type="submission" date="2018-02" db="EMBL/GenBank/DDBJ databases">
        <title>Comparative genomes isolates from brazilian mangrove.</title>
        <authorList>
            <person name="Araujo J.E."/>
            <person name="Taketani R.G."/>
            <person name="Silva M.C.P."/>
            <person name="Loureco M.V."/>
            <person name="Andreote F.D."/>
        </authorList>
    </citation>
    <scope>NUCLEOTIDE SEQUENCE [LARGE SCALE GENOMIC DNA]</scope>
    <source>
        <strain evidence="2 3">Hex-1 MGV</strain>
    </source>
</reference>
<gene>
    <name evidence="2" type="ORF">C5Y83_01940</name>
</gene>